<dbReference type="PANTHER" id="PTHR16675">
    <property type="entry name" value="MHC CLASS I-RELATED"/>
    <property type="match status" value="1"/>
</dbReference>
<dbReference type="GO" id="GO:0006955">
    <property type="term" value="P:immune response"/>
    <property type="evidence" value="ECO:0007669"/>
    <property type="project" value="TreeGrafter"/>
</dbReference>
<evidence type="ECO:0000256" key="1">
    <source>
        <dbReference type="ARBA" id="ARBA00004479"/>
    </source>
</evidence>
<dbReference type="PANTHER" id="PTHR16675:SF242">
    <property type="entry name" value="MAJOR HISTOCOMPATIBILITY COMPLEX CLASS I-RELATED GENE PROTEIN"/>
    <property type="match status" value="1"/>
</dbReference>
<dbReference type="InterPro" id="IPR001039">
    <property type="entry name" value="MHC_I_a_a1/a2"/>
</dbReference>
<evidence type="ECO:0000256" key="2">
    <source>
        <dbReference type="ARBA" id="ARBA00022451"/>
    </source>
</evidence>
<dbReference type="GO" id="GO:0009897">
    <property type="term" value="C:external side of plasma membrane"/>
    <property type="evidence" value="ECO:0007669"/>
    <property type="project" value="TreeGrafter"/>
</dbReference>
<keyword evidence="2" id="KW-0490">MHC I</keyword>
<dbReference type="InterPro" id="IPR050208">
    <property type="entry name" value="MHC_class-I_related"/>
</dbReference>
<feature type="non-terminal residue" evidence="12">
    <location>
        <position position="98"/>
    </location>
</feature>
<evidence type="ECO:0000256" key="6">
    <source>
        <dbReference type="ARBA" id="ARBA00022989"/>
    </source>
</evidence>
<dbReference type="EMBL" id="KK719298">
    <property type="protein sequence ID" value="KFO62589.1"/>
    <property type="molecule type" value="Genomic_DNA"/>
</dbReference>
<evidence type="ECO:0000256" key="4">
    <source>
        <dbReference type="ARBA" id="ARBA00022729"/>
    </source>
</evidence>
<organism evidence="12 13">
    <name type="scientific">Corvus brachyrhynchos</name>
    <name type="common">American crow</name>
    <dbReference type="NCBI Taxonomy" id="85066"/>
    <lineage>
        <taxon>Eukaryota</taxon>
        <taxon>Metazoa</taxon>
        <taxon>Chordata</taxon>
        <taxon>Craniata</taxon>
        <taxon>Vertebrata</taxon>
        <taxon>Euteleostomi</taxon>
        <taxon>Archelosauria</taxon>
        <taxon>Archosauria</taxon>
        <taxon>Dinosauria</taxon>
        <taxon>Saurischia</taxon>
        <taxon>Theropoda</taxon>
        <taxon>Coelurosauria</taxon>
        <taxon>Aves</taxon>
        <taxon>Neognathae</taxon>
        <taxon>Neoaves</taxon>
        <taxon>Telluraves</taxon>
        <taxon>Australaves</taxon>
        <taxon>Passeriformes</taxon>
        <taxon>Corvoidea</taxon>
        <taxon>Corvidae</taxon>
        <taxon>Corvus</taxon>
    </lineage>
</organism>
<protein>
    <submittedName>
        <fullName evidence="12">Class I histocompatibility antigen, F10 alpha chain</fullName>
    </submittedName>
</protein>
<evidence type="ECO:0000256" key="10">
    <source>
        <dbReference type="RuleBase" id="RU004439"/>
    </source>
</evidence>
<comment type="subcellular location">
    <subcellularLocation>
        <location evidence="1">Membrane</location>
        <topology evidence="1">Single-pass type I membrane protein</topology>
    </subcellularLocation>
</comment>
<keyword evidence="6" id="KW-1133">Transmembrane helix</keyword>
<feature type="domain" description="MHC class I-like antigen recognition-like" evidence="11">
    <location>
        <begin position="1"/>
        <end position="95"/>
    </location>
</feature>
<dbReference type="Gene3D" id="3.30.500.10">
    <property type="entry name" value="MHC class I-like antigen recognition-like"/>
    <property type="match status" value="1"/>
</dbReference>
<feature type="non-terminal residue" evidence="12">
    <location>
        <position position="1"/>
    </location>
</feature>
<keyword evidence="4" id="KW-0732">Signal</keyword>
<evidence type="ECO:0000259" key="11">
    <source>
        <dbReference type="Pfam" id="PF00129"/>
    </source>
</evidence>
<dbReference type="STRING" id="85066.A0A091F234"/>
<dbReference type="PRINTS" id="PR01638">
    <property type="entry name" value="MHCCLASSI"/>
</dbReference>
<dbReference type="Pfam" id="PF00129">
    <property type="entry name" value="MHC_I"/>
    <property type="match status" value="1"/>
</dbReference>
<evidence type="ECO:0000256" key="9">
    <source>
        <dbReference type="ARBA" id="ARBA00023180"/>
    </source>
</evidence>
<evidence type="ECO:0000256" key="8">
    <source>
        <dbReference type="ARBA" id="ARBA00023157"/>
    </source>
</evidence>
<keyword evidence="5" id="KW-0391">Immunity</keyword>
<proteinExistence type="inferred from homology"/>
<dbReference type="InterPro" id="IPR011161">
    <property type="entry name" value="MHC_I-like_Ag-recog"/>
</dbReference>
<evidence type="ECO:0000256" key="7">
    <source>
        <dbReference type="ARBA" id="ARBA00023136"/>
    </source>
</evidence>
<keyword evidence="7" id="KW-0472">Membrane</keyword>
<reference evidence="12 13" key="1">
    <citation type="submission" date="2014-04" db="EMBL/GenBank/DDBJ databases">
        <title>Genome evolution of avian class.</title>
        <authorList>
            <person name="Zhang G."/>
            <person name="Li C."/>
        </authorList>
    </citation>
    <scope>NUCLEOTIDE SEQUENCE [LARGE SCALE GENOMIC DNA]</scope>
    <source>
        <strain evidence="12">BGI_N302</strain>
    </source>
</reference>
<dbReference type="GO" id="GO:0042612">
    <property type="term" value="C:MHC class I protein complex"/>
    <property type="evidence" value="ECO:0007669"/>
    <property type="project" value="UniProtKB-KW"/>
</dbReference>
<gene>
    <name evidence="12" type="ORF">N302_04333</name>
</gene>
<keyword evidence="13" id="KW-1185">Reference proteome</keyword>
<keyword evidence="9" id="KW-0325">Glycoprotein</keyword>
<dbReference type="InterPro" id="IPR011162">
    <property type="entry name" value="MHC_I/II-like_Ag-recog"/>
</dbReference>
<comment type="similarity">
    <text evidence="10">Belongs to the MHC class I family.</text>
</comment>
<keyword evidence="3" id="KW-0812">Transmembrane</keyword>
<evidence type="ECO:0000313" key="13">
    <source>
        <dbReference type="Proteomes" id="UP000052976"/>
    </source>
</evidence>
<keyword evidence="8" id="KW-1015">Disulfide bond</keyword>
<dbReference type="InterPro" id="IPR037055">
    <property type="entry name" value="MHC_I-like_Ag-recog_sf"/>
</dbReference>
<dbReference type="AlphaFoldDB" id="A0A091F234"/>
<sequence length="98" mass="11188">RYNQSRGLHTVQRVYGCDLLSDGSSPGFFQEGYDGRDFISFEPGSQSFVVADGAAQVTRRLQNSDGFPVEHWTNYLKHICPEELREYIGYGREALEHK</sequence>
<name>A0A091F234_CORBR</name>
<dbReference type="GO" id="GO:0002474">
    <property type="term" value="P:antigen processing and presentation of peptide antigen via MHC class I"/>
    <property type="evidence" value="ECO:0007669"/>
    <property type="project" value="UniProtKB-KW"/>
</dbReference>
<dbReference type="GO" id="GO:0005615">
    <property type="term" value="C:extracellular space"/>
    <property type="evidence" value="ECO:0007669"/>
    <property type="project" value="TreeGrafter"/>
</dbReference>
<dbReference type="SUPFAM" id="SSF54452">
    <property type="entry name" value="MHC antigen-recognition domain"/>
    <property type="match status" value="1"/>
</dbReference>
<evidence type="ECO:0000256" key="5">
    <source>
        <dbReference type="ARBA" id="ARBA00022859"/>
    </source>
</evidence>
<dbReference type="Proteomes" id="UP000052976">
    <property type="component" value="Unassembled WGS sequence"/>
</dbReference>
<evidence type="ECO:0000313" key="12">
    <source>
        <dbReference type="EMBL" id="KFO62589.1"/>
    </source>
</evidence>
<accession>A0A091F234</accession>
<evidence type="ECO:0000256" key="3">
    <source>
        <dbReference type="ARBA" id="ARBA00022692"/>
    </source>
</evidence>